<comment type="subcellular location">
    <subcellularLocation>
        <location evidence="1 7">Cell membrane</location>
        <topology evidence="1 7">Multi-pass membrane protein</topology>
    </subcellularLocation>
</comment>
<proteinExistence type="inferred from homology"/>
<evidence type="ECO:0000313" key="10">
    <source>
        <dbReference type="Proteomes" id="UP000010797"/>
    </source>
</evidence>
<evidence type="ECO:0000313" key="9">
    <source>
        <dbReference type="EMBL" id="AGA68014.1"/>
    </source>
</evidence>
<keyword evidence="10" id="KW-1185">Reference proteome</keyword>
<sequence length="362" mass="39907">MCRFPVLLFHQNLPPSFLYLKSRRVLEMLKYIVNRILMLIPVLIGVSIIVFFIMRVLSPDPAPIVLGQHATQESVDVWRQANGLNDPIPLQYLNFIVGAVQGDLGTSYYTKAPVIEEIMARFPATIELAMVAIVLASVVGIIIGIISAVKKNSLFDNAGMFLALVGVSMPIFWLGILLIIFFSGTLYWLPSSGRIDPLLRPMDVTGFYLIDSLIAGDMEAFTDALQHLILPGVALAMYSMAIITRMTRSSMLETLQQDYIRTARAKGVSEVNVVRKHAFRNGLIPIVTVIGLQLGSLLGGAVLTETVFSWPGIGSYTVACILKSDFPVVQGVVLLIATIFVLMNLLVDVIYAFLDPRIKYSK</sequence>
<dbReference type="PROSITE" id="PS50928">
    <property type="entry name" value="ABC_TM1"/>
    <property type="match status" value="1"/>
</dbReference>
<dbReference type="CDD" id="cd06261">
    <property type="entry name" value="TM_PBP2"/>
    <property type="match status" value="1"/>
</dbReference>
<name>L0F2G6_DESDL</name>
<feature type="transmembrane region" description="Helical" evidence="7">
    <location>
        <begin position="283"/>
        <end position="303"/>
    </location>
</feature>
<dbReference type="Pfam" id="PF00528">
    <property type="entry name" value="BPD_transp_1"/>
    <property type="match status" value="1"/>
</dbReference>
<dbReference type="Pfam" id="PF19300">
    <property type="entry name" value="BPD_transp_1_N"/>
    <property type="match status" value="1"/>
</dbReference>
<feature type="transmembrane region" description="Helical" evidence="7">
    <location>
        <begin position="32"/>
        <end position="54"/>
    </location>
</feature>
<protein>
    <submittedName>
        <fullName evidence="9">ABC-type dipeptide/oligopeptide/nickel transport system, permease component</fullName>
    </submittedName>
</protein>
<dbReference type="InterPro" id="IPR045621">
    <property type="entry name" value="BPD_transp_1_N"/>
</dbReference>
<keyword evidence="5 7" id="KW-1133">Transmembrane helix</keyword>
<accession>L0F2G6</accession>
<dbReference type="EMBL" id="CP003344">
    <property type="protein sequence ID" value="AGA68014.1"/>
    <property type="molecule type" value="Genomic_DNA"/>
</dbReference>
<evidence type="ECO:0000259" key="8">
    <source>
        <dbReference type="PROSITE" id="PS50928"/>
    </source>
</evidence>
<dbReference type="KEGG" id="ddl:Desdi_0471"/>
<evidence type="ECO:0000256" key="6">
    <source>
        <dbReference type="ARBA" id="ARBA00023136"/>
    </source>
</evidence>
<evidence type="ECO:0000256" key="1">
    <source>
        <dbReference type="ARBA" id="ARBA00004651"/>
    </source>
</evidence>
<dbReference type="PANTHER" id="PTHR43163:SF6">
    <property type="entry name" value="DIPEPTIDE TRANSPORT SYSTEM PERMEASE PROTEIN DPPB-RELATED"/>
    <property type="match status" value="1"/>
</dbReference>
<dbReference type="GO" id="GO:0055085">
    <property type="term" value="P:transmembrane transport"/>
    <property type="evidence" value="ECO:0007669"/>
    <property type="project" value="InterPro"/>
</dbReference>
<dbReference type="PANTHER" id="PTHR43163">
    <property type="entry name" value="DIPEPTIDE TRANSPORT SYSTEM PERMEASE PROTEIN DPPB-RELATED"/>
    <property type="match status" value="1"/>
</dbReference>
<feature type="transmembrane region" description="Helical" evidence="7">
    <location>
        <begin position="332"/>
        <end position="354"/>
    </location>
</feature>
<keyword evidence="6 7" id="KW-0472">Membrane</keyword>
<evidence type="ECO:0000256" key="4">
    <source>
        <dbReference type="ARBA" id="ARBA00022692"/>
    </source>
</evidence>
<dbReference type="HOGENOM" id="CLU_036879_0_0_9"/>
<feature type="domain" description="ABC transmembrane type-1" evidence="8">
    <location>
        <begin position="122"/>
        <end position="351"/>
    </location>
</feature>
<feature type="transmembrane region" description="Helical" evidence="7">
    <location>
        <begin position="224"/>
        <end position="243"/>
    </location>
</feature>
<keyword evidence="3" id="KW-1003">Cell membrane</keyword>
<dbReference type="SUPFAM" id="SSF161098">
    <property type="entry name" value="MetI-like"/>
    <property type="match status" value="1"/>
</dbReference>
<evidence type="ECO:0000256" key="3">
    <source>
        <dbReference type="ARBA" id="ARBA00022475"/>
    </source>
</evidence>
<dbReference type="InterPro" id="IPR000515">
    <property type="entry name" value="MetI-like"/>
</dbReference>
<keyword evidence="4 7" id="KW-0812">Transmembrane</keyword>
<organism evidence="9 10">
    <name type="scientific">Desulfitobacterium dichloroeliminans (strain LMG P-21439 / DCA1)</name>
    <dbReference type="NCBI Taxonomy" id="871963"/>
    <lineage>
        <taxon>Bacteria</taxon>
        <taxon>Bacillati</taxon>
        <taxon>Bacillota</taxon>
        <taxon>Clostridia</taxon>
        <taxon>Eubacteriales</taxon>
        <taxon>Desulfitobacteriaceae</taxon>
        <taxon>Desulfitobacterium</taxon>
    </lineage>
</organism>
<comment type="similarity">
    <text evidence="7">Belongs to the binding-protein-dependent transport system permease family.</text>
</comment>
<feature type="transmembrane region" description="Helical" evidence="7">
    <location>
        <begin position="128"/>
        <end position="149"/>
    </location>
</feature>
<dbReference type="Proteomes" id="UP000010797">
    <property type="component" value="Chromosome"/>
</dbReference>
<evidence type="ECO:0000256" key="2">
    <source>
        <dbReference type="ARBA" id="ARBA00022448"/>
    </source>
</evidence>
<dbReference type="STRING" id="871963.Desdi_0471"/>
<dbReference type="Gene3D" id="1.10.3720.10">
    <property type="entry name" value="MetI-like"/>
    <property type="match status" value="1"/>
</dbReference>
<dbReference type="AlphaFoldDB" id="L0F2G6"/>
<evidence type="ECO:0000256" key="5">
    <source>
        <dbReference type="ARBA" id="ARBA00022989"/>
    </source>
</evidence>
<reference evidence="10" key="1">
    <citation type="submission" date="2012-02" db="EMBL/GenBank/DDBJ databases">
        <title>Complete sequence of Desulfitobacterium dichloroeliminans LMG P-21439.</title>
        <authorList>
            <person name="Lucas S."/>
            <person name="Han J."/>
            <person name="Lapidus A."/>
            <person name="Cheng J.-F."/>
            <person name="Goodwin L."/>
            <person name="Pitluck S."/>
            <person name="Peters L."/>
            <person name="Ovchinnikova G."/>
            <person name="Teshima H."/>
            <person name="Detter J.C."/>
            <person name="Han C."/>
            <person name="Tapia R."/>
            <person name="Land M."/>
            <person name="Hauser L."/>
            <person name="Kyrpides N."/>
            <person name="Ivanova N."/>
            <person name="Pagani I."/>
            <person name="Kruse T."/>
            <person name="de Vos W.M."/>
            <person name="Boon N."/>
            <person name="Smidt H."/>
            <person name="Woyke T."/>
        </authorList>
    </citation>
    <scope>NUCLEOTIDE SEQUENCE [LARGE SCALE GENOMIC DNA]</scope>
    <source>
        <strain evidence="10">LMG P-21439 / DCA1</strain>
    </source>
</reference>
<keyword evidence="2 7" id="KW-0813">Transport</keyword>
<evidence type="ECO:0000256" key="7">
    <source>
        <dbReference type="RuleBase" id="RU363032"/>
    </source>
</evidence>
<dbReference type="eggNOG" id="COG0601">
    <property type="taxonomic scope" value="Bacteria"/>
</dbReference>
<feature type="transmembrane region" description="Helical" evidence="7">
    <location>
        <begin position="161"/>
        <end position="189"/>
    </location>
</feature>
<gene>
    <name evidence="9" type="ordered locus">Desdi_0471</name>
</gene>
<dbReference type="GO" id="GO:0005886">
    <property type="term" value="C:plasma membrane"/>
    <property type="evidence" value="ECO:0007669"/>
    <property type="project" value="UniProtKB-SubCell"/>
</dbReference>
<dbReference type="InterPro" id="IPR035906">
    <property type="entry name" value="MetI-like_sf"/>
</dbReference>